<dbReference type="RefSeq" id="WP_108221940.1">
    <property type="nucleotide sequence ID" value="NZ_CP090021.1"/>
</dbReference>
<feature type="domain" description="Aldehyde dehydrogenase" evidence="5">
    <location>
        <begin position="13"/>
        <end position="473"/>
    </location>
</feature>
<dbReference type="OrthoDB" id="9812625at2"/>
<evidence type="ECO:0000313" key="6">
    <source>
        <dbReference type="EMBL" id="PTR14013.1"/>
    </source>
</evidence>
<dbReference type="PANTHER" id="PTHR42804">
    <property type="entry name" value="ALDEHYDE DEHYDROGENASE"/>
    <property type="match status" value="1"/>
</dbReference>
<sequence>MIEKRDFYIGGRWVAPVTRKDCEVVDPSTEEVCAVISLGDQADTDAAVSAAKAAFEGWAATPPAERLRLVKGILAQYEARKEEMAQAISLEMGAPIDLARNSQAPCLPWHLSNFLKAFEEIEWVRPLGPHAPNDRIALEPIGVVGLITPWNWPMNQVTLKVIPALLAGCTCVLKPSEEAPLSSLLFAEFVHDAGIPAGVFNLVNGDGAGVGSQLSSHPDVEMISFTGSTRAGRAISKAAAESLKRVTLELGGKGANLVFADADERAVERGVKHCFNNSGQSCNAPTRMLVERPLYDRAVEIAAEVASKTRVASAHEEGPHIGPVVNKRQFEQIQSYIQKGIDEGARLVAGGLGRPDGLNRGFFVRPTVFADVTPGMTIEREEIFGPVLSILPFETEDEAVRIANDTPYGLTNYVQSQDGARRNRLARRLRSGMVEMNGKSRGAGAPFGGVKASGRAREGGLWGIEEFLEVKAISGWDPEAEALAAE</sequence>
<dbReference type="EMBL" id="QAOT01000018">
    <property type="protein sequence ID" value="PTR14013.1"/>
    <property type="molecule type" value="Genomic_DNA"/>
</dbReference>
<name>A0A2T5JV07_9RHOB</name>
<gene>
    <name evidence="6" type="ORF">C8J28_1188</name>
</gene>
<evidence type="ECO:0000256" key="3">
    <source>
        <dbReference type="ARBA" id="ARBA00024226"/>
    </source>
</evidence>
<keyword evidence="7" id="KW-1185">Reference proteome</keyword>
<protein>
    <recommendedName>
        <fullName evidence="3">aldehyde dehydrogenase (NAD(+))</fullName>
        <ecNumber evidence="3">1.2.1.3</ecNumber>
    </recommendedName>
</protein>
<dbReference type="InterPro" id="IPR016162">
    <property type="entry name" value="Ald_DH_N"/>
</dbReference>
<dbReference type="SUPFAM" id="SSF53720">
    <property type="entry name" value="ALDH-like"/>
    <property type="match status" value="1"/>
</dbReference>
<dbReference type="InterPro" id="IPR016160">
    <property type="entry name" value="Ald_DH_CS_CYS"/>
</dbReference>
<proteinExistence type="inferred from homology"/>
<dbReference type="AlphaFoldDB" id="A0A2T5JV07"/>
<dbReference type="CDD" id="cd07138">
    <property type="entry name" value="ALDH_CddD_SSP0762"/>
    <property type="match status" value="1"/>
</dbReference>
<dbReference type="Gene3D" id="3.40.309.10">
    <property type="entry name" value="Aldehyde Dehydrogenase, Chain A, domain 2"/>
    <property type="match status" value="1"/>
</dbReference>
<dbReference type="Proteomes" id="UP000244060">
    <property type="component" value="Unassembled WGS sequence"/>
</dbReference>
<evidence type="ECO:0000259" key="5">
    <source>
        <dbReference type="Pfam" id="PF00171"/>
    </source>
</evidence>
<dbReference type="PROSITE" id="PS00070">
    <property type="entry name" value="ALDEHYDE_DEHYDR_CYS"/>
    <property type="match status" value="1"/>
</dbReference>
<dbReference type="PANTHER" id="PTHR42804:SF1">
    <property type="entry name" value="ALDEHYDE DEHYDROGENASE-RELATED"/>
    <property type="match status" value="1"/>
</dbReference>
<evidence type="ECO:0000256" key="1">
    <source>
        <dbReference type="ARBA" id="ARBA00009986"/>
    </source>
</evidence>
<dbReference type="FunFam" id="3.40.605.10:FF:000007">
    <property type="entry name" value="NAD/NADP-dependent betaine aldehyde dehydrogenase"/>
    <property type="match status" value="1"/>
</dbReference>
<evidence type="ECO:0000256" key="2">
    <source>
        <dbReference type="ARBA" id="ARBA00023002"/>
    </source>
</evidence>
<dbReference type="InterPro" id="IPR016161">
    <property type="entry name" value="Ald_DH/histidinol_DH"/>
</dbReference>
<dbReference type="Gene3D" id="3.40.605.10">
    <property type="entry name" value="Aldehyde Dehydrogenase, Chain A, domain 1"/>
    <property type="match status" value="1"/>
</dbReference>
<dbReference type="Pfam" id="PF00171">
    <property type="entry name" value="Aldedh"/>
    <property type="match status" value="1"/>
</dbReference>
<reference evidence="6 7" key="1">
    <citation type="submission" date="2018-04" db="EMBL/GenBank/DDBJ databases">
        <title>Genomic Encyclopedia of Type Strains, Phase III (KMG-III): the genomes of soil and plant-associated and newly described type strains.</title>
        <authorList>
            <person name="Whitman W."/>
        </authorList>
    </citation>
    <scope>NUCLEOTIDE SEQUENCE [LARGE SCALE GENOMIC DNA]</scope>
    <source>
        <strain evidence="6 7">KA25</strain>
    </source>
</reference>
<accession>A0A2T5JV07</accession>
<keyword evidence="2" id="KW-0560">Oxidoreductase</keyword>
<organism evidence="6 7">
    <name type="scientific">Cereibacter azotoformans</name>
    <dbReference type="NCBI Taxonomy" id="43057"/>
    <lineage>
        <taxon>Bacteria</taxon>
        <taxon>Pseudomonadati</taxon>
        <taxon>Pseudomonadota</taxon>
        <taxon>Alphaproteobacteria</taxon>
        <taxon>Rhodobacterales</taxon>
        <taxon>Paracoccaceae</taxon>
        <taxon>Cereibacter</taxon>
    </lineage>
</organism>
<dbReference type="EC" id="1.2.1.3" evidence="3"/>
<dbReference type="GO" id="GO:0004029">
    <property type="term" value="F:aldehyde dehydrogenase (NAD+) activity"/>
    <property type="evidence" value="ECO:0007669"/>
    <property type="project" value="UniProtKB-EC"/>
</dbReference>
<evidence type="ECO:0000256" key="4">
    <source>
        <dbReference type="ARBA" id="ARBA00049194"/>
    </source>
</evidence>
<evidence type="ECO:0000313" key="7">
    <source>
        <dbReference type="Proteomes" id="UP000244060"/>
    </source>
</evidence>
<dbReference type="InterPro" id="IPR016163">
    <property type="entry name" value="Ald_DH_C"/>
</dbReference>
<dbReference type="InterPro" id="IPR015590">
    <property type="entry name" value="Aldehyde_DH_dom"/>
</dbReference>
<comment type="caution">
    <text evidence="6">The sequence shown here is derived from an EMBL/GenBank/DDBJ whole genome shotgun (WGS) entry which is preliminary data.</text>
</comment>
<comment type="similarity">
    <text evidence="1">Belongs to the aldehyde dehydrogenase family.</text>
</comment>
<comment type="catalytic activity">
    <reaction evidence="4">
        <text>an aldehyde + NAD(+) + H2O = a carboxylate + NADH + 2 H(+)</text>
        <dbReference type="Rhea" id="RHEA:16185"/>
        <dbReference type="ChEBI" id="CHEBI:15377"/>
        <dbReference type="ChEBI" id="CHEBI:15378"/>
        <dbReference type="ChEBI" id="CHEBI:17478"/>
        <dbReference type="ChEBI" id="CHEBI:29067"/>
        <dbReference type="ChEBI" id="CHEBI:57540"/>
        <dbReference type="ChEBI" id="CHEBI:57945"/>
        <dbReference type="EC" id="1.2.1.3"/>
    </reaction>
</comment>